<comment type="similarity">
    <text evidence="6">Belongs to the GdpP/PdeA phosphodiesterase family.</text>
</comment>
<evidence type="ECO:0000256" key="6">
    <source>
        <dbReference type="PIRNR" id="PIRNR026583"/>
    </source>
</evidence>
<dbReference type="SUPFAM" id="SSF64182">
    <property type="entry name" value="DHH phosphoesterases"/>
    <property type="match status" value="1"/>
</dbReference>
<dbReference type="Pfam" id="PF24898">
    <property type="entry name" value="GGDEF_GdpP"/>
    <property type="match status" value="1"/>
</dbReference>
<evidence type="ECO:0000256" key="4">
    <source>
        <dbReference type="ARBA" id="ARBA00022989"/>
    </source>
</evidence>
<dbReference type="KEGG" id="cace:CACET_c39220"/>
<dbReference type="FunFam" id="3.90.1640.10:FF:000002">
    <property type="entry name" value="Cyclic-di-AMP phosphodiesterase"/>
    <property type="match status" value="1"/>
</dbReference>
<keyword evidence="3" id="KW-0812">Transmembrane</keyword>
<keyword evidence="4" id="KW-1133">Transmembrane helix</keyword>
<dbReference type="InterPro" id="IPR003156">
    <property type="entry name" value="DHHA1_dom"/>
</dbReference>
<keyword evidence="6" id="KW-0378">Hydrolase</keyword>
<feature type="binding site" evidence="7">
    <location>
        <position position="357"/>
    </location>
    <ligand>
        <name>Mn(2+)</name>
        <dbReference type="ChEBI" id="CHEBI:29035"/>
        <label>1</label>
    </ligand>
</feature>
<dbReference type="RefSeq" id="WP_044825664.1">
    <property type="nucleotide sequence ID" value="NZ_CP009687.1"/>
</dbReference>
<dbReference type="GO" id="GO:0106409">
    <property type="term" value="F:cyclic-di-AMP phosphodiesterase activity"/>
    <property type="evidence" value="ECO:0007669"/>
    <property type="project" value="RHEA"/>
</dbReference>
<dbReference type="InterPro" id="IPR051319">
    <property type="entry name" value="Oligoribo/pAp-PDE_c-di-AMP_PDE"/>
</dbReference>
<dbReference type="Gene3D" id="3.10.310.30">
    <property type="match status" value="1"/>
</dbReference>
<proteinExistence type="inferred from homology"/>
<keyword evidence="12" id="KW-1185">Reference proteome</keyword>
<evidence type="ECO:0000259" key="8">
    <source>
        <dbReference type="Pfam" id="PF01368"/>
    </source>
</evidence>
<dbReference type="Gene3D" id="3.30.70.270">
    <property type="match status" value="1"/>
</dbReference>
<dbReference type="PANTHER" id="PTHR47618">
    <property type="entry name" value="BIFUNCTIONAL OLIGORIBONUCLEASE AND PAP PHOSPHATASE NRNA"/>
    <property type="match status" value="1"/>
</dbReference>
<dbReference type="PIRSF" id="PIRSF026583">
    <property type="entry name" value="YybT"/>
    <property type="match status" value="1"/>
</dbReference>
<comment type="subcellular location">
    <subcellularLocation>
        <location evidence="1">Cell membrane</location>
        <topology evidence="1">Multi-pass membrane protein</topology>
    </subcellularLocation>
</comment>
<dbReference type="InterPro" id="IPR049553">
    <property type="entry name" value="GdpP-like_PAS"/>
</dbReference>
<keyword evidence="7" id="KW-0464">Manganese</keyword>
<evidence type="ECO:0000259" key="9">
    <source>
        <dbReference type="Pfam" id="PF02272"/>
    </source>
</evidence>
<keyword evidence="5 6" id="KW-0472">Membrane</keyword>
<dbReference type="PATRIC" id="fig|84022.5.peg.1174"/>
<dbReference type="GO" id="GO:0016787">
    <property type="term" value="F:hydrolase activity"/>
    <property type="evidence" value="ECO:0007669"/>
    <property type="project" value="UniProtKB-UniRule"/>
</dbReference>
<feature type="binding site" evidence="7">
    <location>
        <position position="454"/>
    </location>
    <ligand>
        <name>Mn(2+)</name>
        <dbReference type="ChEBI" id="CHEBI:29035"/>
        <label>2</label>
    </ligand>
</feature>
<keyword evidence="2 6" id="KW-1003">Cell membrane</keyword>
<gene>
    <name evidence="11" type="ORF">CACET_c39220</name>
</gene>
<dbReference type="PANTHER" id="PTHR47618:SF2">
    <property type="entry name" value="CYCLIC-DI-AMP PHOSPHODIESTERASE GDPP"/>
    <property type="match status" value="1"/>
</dbReference>
<dbReference type="Pfam" id="PF02272">
    <property type="entry name" value="DHHA1"/>
    <property type="match status" value="1"/>
</dbReference>
<evidence type="ECO:0000256" key="1">
    <source>
        <dbReference type="ARBA" id="ARBA00004651"/>
    </source>
</evidence>
<feature type="domain" description="DHHA1" evidence="9">
    <location>
        <begin position="578"/>
        <end position="658"/>
    </location>
</feature>
<dbReference type="Proteomes" id="UP000035704">
    <property type="component" value="Chromosome"/>
</dbReference>
<organism evidence="11 12">
    <name type="scientific">Clostridium aceticum</name>
    <dbReference type="NCBI Taxonomy" id="84022"/>
    <lineage>
        <taxon>Bacteria</taxon>
        <taxon>Bacillati</taxon>
        <taxon>Bacillota</taxon>
        <taxon>Clostridia</taxon>
        <taxon>Eubacteriales</taxon>
        <taxon>Clostridiaceae</taxon>
        <taxon>Clostridium</taxon>
    </lineage>
</organism>
<dbReference type="STRING" id="84022.CACET_c39220"/>
<dbReference type="Pfam" id="PF01368">
    <property type="entry name" value="DHH"/>
    <property type="match status" value="1"/>
</dbReference>
<comment type="function">
    <text evidence="6">Has phosphodiesterase (PDE) activity against cyclic-di-AMP (c-di-AMP).</text>
</comment>
<name>A0A0D8I7Y5_9CLOT</name>
<evidence type="ECO:0000256" key="2">
    <source>
        <dbReference type="ARBA" id="ARBA00022475"/>
    </source>
</evidence>
<dbReference type="InterPro" id="IPR043128">
    <property type="entry name" value="Rev_trsase/Diguanyl_cyclase"/>
</dbReference>
<dbReference type="Gene3D" id="3.90.1640.10">
    <property type="entry name" value="inorganic pyrophosphatase (n-terminal core)"/>
    <property type="match status" value="1"/>
</dbReference>
<feature type="binding site" evidence="7">
    <location>
        <position position="430"/>
    </location>
    <ligand>
        <name>Mn(2+)</name>
        <dbReference type="ChEBI" id="CHEBI:29035"/>
        <label>1</label>
    </ligand>
</feature>
<feature type="binding site" evidence="7">
    <location>
        <position position="363"/>
    </location>
    <ligand>
        <name>Mn(2+)</name>
        <dbReference type="ChEBI" id="CHEBI:29035"/>
        <label>2</label>
    </ligand>
</feature>
<dbReference type="OrthoDB" id="9759476at2"/>
<evidence type="ECO:0000256" key="7">
    <source>
        <dbReference type="PIRSR" id="PIRSR026583-50"/>
    </source>
</evidence>
<evidence type="ECO:0000256" key="5">
    <source>
        <dbReference type="ARBA" id="ARBA00023136"/>
    </source>
</evidence>
<feature type="binding site" evidence="7">
    <location>
        <position position="430"/>
    </location>
    <ligand>
        <name>Mn(2+)</name>
        <dbReference type="ChEBI" id="CHEBI:29035"/>
        <label>2</label>
    </ligand>
</feature>
<reference evidence="11 12" key="1">
    <citation type="submission" date="2014-10" db="EMBL/GenBank/DDBJ databases">
        <title>Genome sequence of Clostridium aceticum DSM 1496.</title>
        <authorList>
            <person name="Poehlein A."/>
            <person name="Schiel-Bengelsdorf B."/>
            <person name="Gottschalk G."/>
            <person name="Duerre P."/>
            <person name="Daniel R."/>
        </authorList>
    </citation>
    <scope>NUCLEOTIDE SEQUENCE [LARGE SCALE GENOMIC DNA]</scope>
    <source>
        <strain evidence="11 12">DSM 1496</strain>
    </source>
</reference>
<dbReference type="EMBL" id="CP009687">
    <property type="protein sequence ID" value="AKL97348.1"/>
    <property type="molecule type" value="Genomic_DNA"/>
</dbReference>
<evidence type="ECO:0000256" key="3">
    <source>
        <dbReference type="ARBA" id="ARBA00022692"/>
    </source>
</evidence>
<protein>
    <recommendedName>
        <fullName evidence="6">Cyclic-di-AMP phosphodiesterase</fullName>
        <ecNumber evidence="6">3.1.4.-</ecNumber>
    </recommendedName>
</protein>
<comment type="cofactor">
    <cofactor evidence="7">
        <name>Mn(2+)</name>
        <dbReference type="ChEBI" id="CHEBI:29035"/>
    </cofactor>
    <text evidence="7">For phosphodiesterase activity, probably binds 2 Mn(2+) per subunit.</text>
</comment>
<dbReference type="GO" id="GO:0046872">
    <property type="term" value="F:metal ion binding"/>
    <property type="evidence" value="ECO:0007669"/>
    <property type="project" value="UniProtKB-KW"/>
</dbReference>
<dbReference type="InterPro" id="IPR038763">
    <property type="entry name" value="DHH_sf"/>
</dbReference>
<feature type="binding site" evidence="7">
    <location>
        <position position="361"/>
    </location>
    <ligand>
        <name>Mn(2+)</name>
        <dbReference type="ChEBI" id="CHEBI:29035"/>
        <label>1</label>
    </ligand>
</feature>
<feature type="domain" description="Cyclic-di-AMP phosphodiesterase GdpP-like PAS" evidence="10">
    <location>
        <begin position="73"/>
        <end position="152"/>
    </location>
</feature>
<dbReference type="GO" id="GO:0005886">
    <property type="term" value="C:plasma membrane"/>
    <property type="evidence" value="ECO:0007669"/>
    <property type="project" value="UniProtKB-SubCell"/>
</dbReference>
<sequence>MKNSRFFKMLVPDTRIYIFIIGFLIAIISFYNYIIGLVGIFVLSYLIYYNLKTTNIRREEWTRYIEGLSSDIDSVTKQSILNMPIPLTMVEIDGTIKWYNRKFLEVMDNQGLLDKNIEDIVANFELQDILQSKNNIVKKANINNRNFNVLYNIIKSEKNHIATYVIMLYWIEETDYEILKKKYNEEKIVVALVQADNFDEVMQGTEDAHRPLVIAEIDHKLTLWANRINGFIRKYANDKYIAVFEKQHLQKLETKKFDILDEIREINAGNKIPITLSIGIGTEGSTPLQSFEFANAAKDLSLGRGGDQATVKKNDKISFYGGKTKAVEKRTKVKARVIAYALRQLIEQSHNVFVMGHKYADLDALGSAMGIYRAAKNRNKEAYIVLNGNNPAIGCLYDKILQNEEYKKNIITCEEAKLRVHSTSLVVVVDTHRPNFTECPELLKQTDKIVVIDHHRKGTDFIENTVLNYHETYVSSASELVTEILFYMDDKINIELLEAEALLAGIAIDTKNFTFKTGVRTFEAAALLRRAGADTTSVKQLFQDDLNTIISKGEVIKRAKVIKEMVAISTYEEEGEDSQLIAAQAADELLNIKGIRASFVLGRKDDTMIVISGRSMGDINVQVILEKLGGGGHLTVAGAQLEGVTMEEALKQLETTIQEYFDEGEE</sequence>
<feature type="binding site" evidence="7">
    <location>
        <position position="509"/>
    </location>
    <ligand>
        <name>Mn(2+)</name>
        <dbReference type="ChEBI" id="CHEBI:29035"/>
        <label>2</label>
    </ligand>
</feature>
<dbReference type="InterPro" id="IPR001667">
    <property type="entry name" value="DDH_dom"/>
</dbReference>
<dbReference type="Gene3D" id="3.30.450.20">
    <property type="entry name" value="PAS domain"/>
    <property type="match status" value="1"/>
</dbReference>
<evidence type="ECO:0000313" key="11">
    <source>
        <dbReference type="EMBL" id="AKL97348.1"/>
    </source>
</evidence>
<dbReference type="EC" id="3.1.4.-" evidence="6"/>
<dbReference type="GO" id="GO:0003676">
    <property type="term" value="F:nucleic acid binding"/>
    <property type="evidence" value="ECO:0007669"/>
    <property type="project" value="UniProtKB-UniRule"/>
</dbReference>
<comment type="catalytic activity">
    <reaction evidence="6">
        <text>3',3'-c-di-AMP + H2O = 5'-O-phosphonoadenylyl-(3'-&gt;5')-adenosine + H(+)</text>
        <dbReference type="Rhea" id="RHEA:54420"/>
        <dbReference type="ChEBI" id="CHEBI:15377"/>
        <dbReference type="ChEBI" id="CHEBI:15378"/>
        <dbReference type="ChEBI" id="CHEBI:71500"/>
        <dbReference type="ChEBI" id="CHEBI:138171"/>
    </reaction>
</comment>
<feature type="domain" description="DDH" evidence="8">
    <location>
        <begin position="351"/>
        <end position="506"/>
    </location>
</feature>
<dbReference type="AlphaFoldDB" id="A0A0D8I7Y5"/>
<dbReference type="InterPro" id="IPR014528">
    <property type="entry name" value="GdpP/PdeA"/>
</dbReference>
<dbReference type="Pfam" id="PF21370">
    <property type="entry name" value="PAS_GdpP"/>
    <property type="match status" value="1"/>
</dbReference>
<accession>A0A0D8I7Y5</accession>
<evidence type="ECO:0000313" key="12">
    <source>
        <dbReference type="Proteomes" id="UP000035704"/>
    </source>
</evidence>
<keyword evidence="7" id="KW-0479">Metal-binding</keyword>
<evidence type="ECO:0000259" key="10">
    <source>
        <dbReference type="Pfam" id="PF21370"/>
    </source>
</evidence>